<evidence type="ECO:0000256" key="1">
    <source>
        <dbReference type="SAM" id="Phobius"/>
    </source>
</evidence>
<keyword evidence="1" id="KW-0472">Membrane</keyword>
<feature type="transmembrane region" description="Helical" evidence="1">
    <location>
        <begin position="71"/>
        <end position="92"/>
    </location>
</feature>
<sequence>MLGHHKKRLVLLILVSIAALFLPLYIELANSFLYIAIIVLMSIFGIIRLTHNDYFDRRFHRKWPKLRDKGFIYHFLREWFKFTLIAIGGWVLQKLIVEGGNLFDILLQLLEVTQIILIITFAFSLIITPVARYEGKKRYSEVNYKYKKRGEKDYHHLA</sequence>
<dbReference type="OrthoDB" id="10010449at2"/>
<keyword evidence="1" id="KW-0812">Transmembrane</keyword>
<gene>
    <name evidence="2" type="ORF">SAMN05216498_2032</name>
</gene>
<accession>A0A1H0ARI1</accession>
<feature type="transmembrane region" description="Helical" evidence="1">
    <location>
        <begin position="32"/>
        <end position="50"/>
    </location>
</feature>
<evidence type="ECO:0000313" key="3">
    <source>
        <dbReference type="Proteomes" id="UP000199334"/>
    </source>
</evidence>
<protein>
    <submittedName>
        <fullName evidence="2">Uncharacterized protein</fullName>
    </submittedName>
</protein>
<dbReference type="RefSeq" id="WP_093856491.1">
    <property type="nucleotide sequence ID" value="NZ_BJVZ01000016.1"/>
</dbReference>
<keyword evidence="1" id="KW-1133">Transmembrane helix</keyword>
<proteinExistence type="predicted"/>
<dbReference type="Proteomes" id="UP000199334">
    <property type="component" value="Unassembled WGS sequence"/>
</dbReference>
<dbReference type="STRING" id="237069.SAMN05216498_2032"/>
<keyword evidence="3" id="KW-1185">Reference proteome</keyword>
<feature type="transmembrane region" description="Helical" evidence="1">
    <location>
        <begin position="112"/>
        <end position="131"/>
    </location>
</feature>
<dbReference type="AlphaFoldDB" id="A0A1H0ARI1"/>
<reference evidence="2 3" key="1">
    <citation type="submission" date="2016-10" db="EMBL/GenBank/DDBJ databases">
        <authorList>
            <person name="de Groot N.N."/>
        </authorList>
    </citation>
    <scope>NUCLEOTIDE SEQUENCE [LARGE SCALE GENOMIC DNA]</scope>
    <source>
        <strain evidence="2 3">CGMCC 1.3442</strain>
    </source>
</reference>
<organism evidence="2 3">
    <name type="scientific">Tenuibacillus multivorans</name>
    <dbReference type="NCBI Taxonomy" id="237069"/>
    <lineage>
        <taxon>Bacteria</taxon>
        <taxon>Bacillati</taxon>
        <taxon>Bacillota</taxon>
        <taxon>Bacilli</taxon>
        <taxon>Bacillales</taxon>
        <taxon>Bacillaceae</taxon>
        <taxon>Tenuibacillus</taxon>
    </lineage>
</organism>
<name>A0A1H0ARI1_9BACI</name>
<evidence type="ECO:0000313" key="2">
    <source>
        <dbReference type="EMBL" id="SDN35683.1"/>
    </source>
</evidence>
<feature type="transmembrane region" description="Helical" evidence="1">
    <location>
        <begin position="9"/>
        <end position="26"/>
    </location>
</feature>
<dbReference type="EMBL" id="FNIG01000004">
    <property type="protein sequence ID" value="SDN35683.1"/>
    <property type="molecule type" value="Genomic_DNA"/>
</dbReference>